<dbReference type="EMBL" id="JMQC01000007">
    <property type="protein sequence ID" value="KFN04725.1"/>
    <property type="molecule type" value="Genomic_DNA"/>
</dbReference>
<comment type="caution">
    <text evidence="1">The sequence shown here is derived from an EMBL/GenBank/DDBJ whole genome shotgun (WGS) entry which is preliminary data.</text>
</comment>
<dbReference type="Proteomes" id="UP000029389">
    <property type="component" value="Unassembled WGS sequence"/>
</dbReference>
<evidence type="ECO:0000313" key="1">
    <source>
        <dbReference type="EMBL" id="KFN04725.1"/>
    </source>
</evidence>
<keyword evidence="3" id="KW-1185">Reference proteome</keyword>
<protein>
    <submittedName>
        <fullName evidence="2">DNA-binding protein</fullName>
    </submittedName>
</protein>
<reference evidence="2 3" key="2">
    <citation type="submission" date="2018-08" db="EMBL/GenBank/DDBJ databases">
        <title>Bacillus clarus sp. nov. strain PS00077A.</title>
        <authorList>
            <person name="Mendez Acevedo M."/>
            <person name="Carroll L."/>
            <person name="Mukherjee M."/>
            <person name="Wiedmann M."/>
            <person name="Kovac J."/>
        </authorList>
    </citation>
    <scope>NUCLEOTIDE SEQUENCE [LARGE SCALE GENOMIC DNA]</scope>
    <source>
        <strain evidence="2 3">PS00077A</strain>
    </source>
</reference>
<evidence type="ECO:0000313" key="3">
    <source>
        <dbReference type="Proteomes" id="UP000264294"/>
    </source>
</evidence>
<evidence type="ECO:0000313" key="2">
    <source>
        <dbReference type="EMBL" id="RFT63883.1"/>
    </source>
</evidence>
<organism evidence="1">
    <name type="scientific">Bacillus clarus</name>
    <dbReference type="NCBI Taxonomy" id="2338372"/>
    <lineage>
        <taxon>Bacteria</taxon>
        <taxon>Bacillati</taxon>
        <taxon>Bacillota</taxon>
        <taxon>Bacilli</taxon>
        <taxon>Bacillales</taxon>
        <taxon>Bacillaceae</taxon>
        <taxon>Bacillus</taxon>
        <taxon>Bacillus cereus group</taxon>
    </lineage>
</organism>
<name>A0A090Z3I3_9BACI</name>
<dbReference type="PATRIC" id="fig|1405.8.peg.90"/>
<proteinExistence type="predicted"/>
<accession>A0A090Z3I3</accession>
<dbReference type="Proteomes" id="UP000264294">
    <property type="component" value="Unassembled WGS sequence"/>
</dbReference>
<reference evidence="1" key="1">
    <citation type="submission" date="2014-04" db="EMBL/GenBank/DDBJ databases">
        <authorList>
            <person name="Bishop-Lilly K.A."/>
            <person name="Broomall S.M."/>
            <person name="Chain P.S."/>
            <person name="Chertkov O."/>
            <person name="Coyne S.R."/>
            <person name="Daligault H.E."/>
            <person name="Davenport K.W."/>
            <person name="Erkkila T."/>
            <person name="Frey K.G."/>
            <person name="Gibbons H.S."/>
            <person name="Gu W."/>
            <person name="Jaissle J."/>
            <person name="Johnson S.L."/>
            <person name="Koroleva G.I."/>
            <person name="Ladner J.T."/>
            <person name="Lo C.-C."/>
            <person name="Minogue T.D."/>
            <person name="Munk C."/>
            <person name="Palacios G.F."/>
            <person name="Redden C.L."/>
            <person name="Rosenzweig C.N."/>
            <person name="Scholz M.B."/>
            <person name="Teshima H."/>
            <person name="Xu Y."/>
        </authorList>
    </citation>
    <scope>NUCLEOTIDE SEQUENCE [LARGE SCALE GENOMIC DNA]</scope>
    <source>
        <strain evidence="1">BHP</strain>
    </source>
</reference>
<dbReference type="AlphaFoldDB" id="A0A090Z3I3"/>
<dbReference type="RefSeq" id="WP_042978685.1">
    <property type="nucleotide sequence ID" value="NZ_JMQC01000007.1"/>
</dbReference>
<sequence>MKEIEKYMTPAEASFYWGIPRETLKHKISPSGMTDKKVADLQRMLDEGLIKYFLHPKGKRKEWIISQQAMYEWFGEPKK</sequence>
<dbReference type="GO" id="GO:0003677">
    <property type="term" value="F:DNA binding"/>
    <property type="evidence" value="ECO:0007669"/>
    <property type="project" value="UniProtKB-KW"/>
</dbReference>
<gene>
    <name evidence="2" type="ORF">D0U04_23725</name>
    <name evidence="1" type="ORF">DJ93_5920</name>
</gene>
<dbReference type="EMBL" id="QVOD01000042">
    <property type="protein sequence ID" value="RFT63883.1"/>
    <property type="molecule type" value="Genomic_DNA"/>
</dbReference>
<keyword evidence="2" id="KW-0238">DNA-binding</keyword>